<reference evidence="2 3" key="1">
    <citation type="submission" date="2017-09" db="EMBL/GenBank/DDBJ databases">
        <title>Depth-based differentiation of microbial function through sediment-hosted aquifers and enrichment of novel symbionts in the deep terrestrial subsurface.</title>
        <authorList>
            <person name="Probst A.J."/>
            <person name="Ladd B."/>
            <person name="Jarett J.K."/>
            <person name="Geller-Mcgrath D.E."/>
            <person name="Sieber C.M."/>
            <person name="Emerson J.B."/>
            <person name="Anantharaman K."/>
            <person name="Thomas B.C."/>
            <person name="Malmstrom R."/>
            <person name="Stieglmeier M."/>
            <person name="Klingl A."/>
            <person name="Woyke T."/>
            <person name="Ryan C.M."/>
            <person name="Banfield J.F."/>
        </authorList>
    </citation>
    <scope>NUCLEOTIDE SEQUENCE [LARGE SCALE GENOMIC DNA]</scope>
    <source>
        <strain evidence="2">CG11_big_fil_rev_8_21_14_0_20_40_12</strain>
    </source>
</reference>
<sequence>MTSLKNIEVEYRAKFSKAKYDKLLKFLLKKAKDLGADDKRVWFFCLPNKLLKVTHNISLKSGKITLKLTKIGKGSHFEEIEFPVGEESVEPAIKLFTNLGYKYLFEPVILRHNFSYKGVELALKYSKTWGYHLELEIEIASLAQKGRAEEKIFKVAGELGVKLMSEEELWTFTQNIEKTYKNPVC</sequence>
<dbReference type="EMBL" id="PCVI01000007">
    <property type="protein sequence ID" value="PIQ70452.1"/>
    <property type="molecule type" value="Genomic_DNA"/>
</dbReference>
<gene>
    <name evidence="2" type="ORF">COV89_00375</name>
</gene>
<name>A0A2H0KGS9_9BACT</name>
<dbReference type="Proteomes" id="UP000231371">
    <property type="component" value="Unassembled WGS sequence"/>
</dbReference>
<dbReference type="Gene3D" id="2.40.320.10">
    <property type="entry name" value="Hypothetical Protein Pfu-838710-001"/>
    <property type="match status" value="1"/>
</dbReference>
<protein>
    <recommendedName>
        <fullName evidence="1">CYTH domain-containing protein</fullName>
    </recommendedName>
</protein>
<evidence type="ECO:0000259" key="1">
    <source>
        <dbReference type="Pfam" id="PF01928"/>
    </source>
</evidence>
<dbReference type="InterPro" id="IPR033469">
    <property type="entry name" value="CYTH-like_dom_sf"/>
</dbReference>
<dbReference type="Pfam" id="PF01928">
    <property type="entry name" value="CYTH"/>
    <property type="match status" value="1"/>
</dbReference>
<feature type="domain" description="CYTH" evidence="1">
    <location>
        <begin position="6"/>
        <end position="163"/>
    </location>
</feature>
<evidence type="ECO:0000313" key="3">
    <source>
        <dbReference type="Proteomes" id="UP000231371"/>
    </source>
</evidence>
<accession>A0A2H0KGS9</accession>
<dbReference type="InterPro" id="IPR023577">
    <property type="entry name" value="CYTH_domain"/>
</dbReference>
<proteinExistence type="predicted"/>
<comment type="caution">
    <text evidence="2">The sequence shown here is derived from an EMBL/GenBank/DDBJ whole genome shotgun (WGS) entry which is preliminary data.</text>
</comment>
<dbReference type="SUPFAM" id="SSF55154">
    <property type="entry name" value="CYTH-like phosphatases"/>
    <property type="match status" value="1"/>
</dbReference>
<organism evidence="2 3">
    <name type="scientific">Candidatus Shapirobacteria bacterium CG11_big_fil_rev_8_21_14_0_20_40_12</name>
    <dbReference type="NCBI Taxonomy" id="1974889"/>
    <lineage>
        <taxon>Bacteria</taxon>
        <taxon>Candidatus Shapironibacteriota</taxon>
    </lineage>
</organism>
<dbReference type="AlphaFoldDB" id="A0A2H0KGS9"/>
<evidence type="ECO:0000313" key="2">
    <source>
        <dbReference type="EMBL" id="PIQ70452.1"/>
    </source>
</evidence>